<evidence type="ECO:0000313" key="2">
    <source>
        <dbReference type="EMBL" id="GIJ57928.1"/>
    </source>
</evidence>
<proteinExistence type="predicted"/>
<name>A0A8J4E1L7_9ACTN</name>
<evidence type="ECO:0000313" key="3">
    <source>
        <dbReference type="Proteomes" id="UP000612585"/>
    </source>
</evidence>
<keyword evidence="1" id="KW-0472">Membrane</keyword>
<accession>A0A8J4E1L7</accession>
<protein>
    <submittedName>
        <fullName evidence="2">Membrane protein</fullName>
    </submittedName>
</protein>
<keyword evidence="1" id="KW-1133">Transmembrane helix</keyword>
<dbReference type="Gene3D" id="3.40.720.10">
    <property type="entry name" value="Alkaline Phosphatase, subunit A"/>
    <property type="match status" value="1"/>
</dbReference>
<dbReference type="InterPro" id="IPR017850">
    <property type="entry name" value="Alkaline_phosphatase_core_sf"/>
</dbReference>
<keyword evidence="1" id="KW-0812">Transmembrane</keyword>
<feature type="transmembrane region" description="Helical" evidence="1">
    <location>
        <begin position="40"/>
        <end position="62"/>
    </location>
</feature>
<organism evidence="2 3">
    <name type="scientific">Virgisporangium aurantiacum</name>
    <dbReference type="NCBI Taxonomy" id="175570"/>
    <lineage>
        <taxon>Bacteria</taxon>
        <taxon>Bacillati</taxon>
        <taxon>Actinomycetota</taxon>
        <taxon>Actinomycetes</taxon>
        <taxon>Micromonosporales</taxon>
        <taxon>Micromonosporaceae</taxon>
        <taxon>Virgisporangium</taxon>
    </lineage>
</organism>
<gene>
    <name evidence="2" type="ORF">Vau01_054440</name>
</gene>
<sequence length="678" mass="72942">MAWARSMLRSGATSFGVLAVTFWLLPGVYASGGPAALVELMVVLALVGMVMRWVLLGVAVLVGGIGVLALGTVLQAIVMYTGLLISDGVSANNFADAWVASWIAAILAATINWLADAGSDDVFLRQTLRQMARSPLDEPPNRPGVLIVQLDGLSEPLLNWAVKAGNLPNLGRWLRNGSHAMTGWHTGMPATTPASQAGIMHGEVGQVPAFRWYEKETQRLVVTNRPRDAADVEKRISNGRGLLADGGVSISNVFSGDAPVSLLTFSNASLPGRSARGYLSFVASPYGLARALVLSIGEMLKEIQQARRQRRRDVYPRVARHGAYVALRAVTNVVLRDLNVSLIAEQMSKGAPVIFCDFVDYDEVAHHAGPLRPEAMESLEGLDRVLGTLHRLADSAARRYEIVVLSDHGQSQGATFRQRYGETFEDVVTKLVHVPEDDGDPSADGGSNAEEWGRVNVLLTGMAHQRGVKGAAVRACAPEQRRDRLSAGRALPEGQPVVTVASGNLAMIYLTGQPHRLTLEDLDHLHPDLVPGLVRHPGVGFVVVESAIDGPVAIGEIGRHRLRDGHVDGIDPLLRYGPHAARDLLDHQGIAHVGDIVAVSRLDRGTEEVAAFEELVGSHGGIGGWQTDAVLVYPATWHREHDDIRGPDAVYRQLVDWLDELGLRAAPSAEPEPESVSV</sequence>
<dbReference type="EMBL" id="BOPG01000033">
    <property type="protein sequence ID" value="GIJ57928.1"/>
    <property type="molecule type" value="Genomic_DNA"/>
</dbReference>
<comment type="caution">
    <text evidence="2">The sequence shown here is derived from an EMBL/GenBank/DDBJ whole genome shotgun (WGS) entry which is preliminary data.</text>
</comment>
<keyword evidence="3" id="KW-1185">Reference proteome</keyword>
<dbReference type="Pfam" id="PF01663">
    <property type="entry name" value="Phosphodiest"/>
    <property type="match status" value="1"/>
</dbReference>
<evidence type="ECO:0000256" key="1">
    <source>
        <dbReference type="SAM" id="Phobius"/>
    </source>
</evidence>
<dbReference type="Proteomes" id="UP000612585">
    <property type="component" value="Unassembled WGS sequence"/>
</dbReference>
<dbReference type="AlphaFoldDB" id="A0A8J4E1L7"/>
<reference evidence="2" key="1">
    <citation type="submission" date="2021-01" db="EMBL/GenBank/DDBJ databases">
        <title>Whole genome shotgun sequence of Virgisporangium aurantiacum NBRC 16421.</title>
        <authorList>
            <person name="Komaki H."/>
            <person name="Tamura T."/>
        </authorList>
    </citation>
    <scope>NUCLEOTIDE SEQUENCE</scope>
    <source>
        <strain evidence="2">NBRC 16421</strain>
    </source>
</reference>
<dbReference type="SUPFAM" id="SSF53649">
    <property type="entry name" value="Alkaline phosphatase-like"/>
    <property type="match status" value="1"/>
</dbReference>
<dbReference type="InterPro" id="IPR002591">
    <property type="entry name" value="Phosphodiest/P_Trfase"/>
</dbReference>
<feature type="transmembrane region" description="Helical" evidence="1">
    <location>
        <begin position="67"/>
        <end position="85"/>
    </location>
</feature>